<proteinExistence type="predicted"/>
<dbReference type="InterPro" id="IPR013766">
    <property type="entry name" value="Thioredoxin_domain"/>
</dbReference>
<evidence type="ECO:0000259" key="2">
    <source>
        <dbReference type="PROSITE" id="PS51352"/>
    </source>
</evidence>
<dbReference type="InterPro" id="IPR036249">
    <property type="entry name" value="Thioredoxin-like_sf"/>
</dbReference>
<reference evidence="3" key="2">
    <citation type="submission" date="2022-06" db="EMBL/GenBank/DDBJ databases">
        <title>Xiashengella guii gen. nov. sp. nov., a bacterium isolated form anaerobic digestion tank.</title>
        <authorList>
            <person name="Huang H."/>
        </authorList>
    </citation>
    <scope>NUCLEOTIDE SEQUENCE</scope>
    <source>
        <strain evidence="3">Ai-910</strain>
    </source>
</reference>
<feature type="signal peptide" evidence="1">
    <location>
        <begin position="1"/>
        <end position="21"/>
    </location>
</feature>
<dbReference type="InterPro" id="IPR000866">
    <property type="entry name" value="AhpC/TSA"/>
</dbReference>
<reference evidence="3" key="1">
    <citation type="submission" date="2022-05" db="EMBL/GenBank/DDBJ databases">
        <authorList>
            <person name="Sun X."/>
        </authorList>
    </citation>
    <scope>NUCLEOTIDE SEQUENCE</scope>
    <source>
        <strain evidence="3">Ai-910</strain>
    </source>
</reference>
<dbReference type="PROSITE" id="PS51352">
    <property type="entry name" value="THIOREDOXIN_2"/>
    <property type="match status" value="1"/>
</dbReference>
<dbReference type="GO" id="GO:0016491">
    <property type="term" value="F:oxidoreductase activity"/>
    <property type="evidence" value="ECO:0007669"/>
    <property type="project" value="InterPro"/>
</dbReference>
<organism evidence="3 4">
    <name type="scientific">Xiashengella succiniciproducens</name>
    <dbReference type="NCBI Taxonomy" id="2949635"/>
    <lineage>
        <taxon>Bacteria</taxon>
        <taxon>Pseudomonadati</taxon>
        <taxon>Bacteroidota</taxon>
        <taxon>Bacteroidia</taxon>
        <taxon>Marinilabiliales</taxon>
        <taxon>Marinilabiliaceae</taxon>
        <taxon>Xiashengella</taxon>
    </lineage>
</organism>
<feature type="domain" description="Thioredoxin" evidence="2">
    <location>
        <begin position="23"/>
        <end position="179"/>
    </location>
</feature>
<feature type="chain" id="PRO_5039918198" evidence="1">
    <location>
        <begin position="22"/>
        <end position="198"/>
    </location>
</feature>
<dbReference type="Gene3D" id="3.40.30.10">
    <property type="entry name" value="Glutaredoxin"/>
    <property type="match status" value="1"/>
</dbReference>
<dbReference type="RefSeq" id="WP_250722018.1">
    <property type="nucleotide sequence ID" value="NZ_CP098400.1"/>
</dbReference>
<dbReference type="CDD" id="cd02969">
    <property type="entry name" value="PRX_like1"/>
    <property type="match status" value="1"/>
</dbReference>
<dbReference type="InterPro" id="IPR047262">
    <property type="entry name" value="PRX-like1"/>
</dbReference>
<evidence type="ECO:0000313" key="3">
    <source>
        <dbReference type="EMBL" id="URW78657.1"/>
    </source>
</evidence>
<dbReference type="Pfam" id="PF00578">
    <property type="entry name" value="AhpC-TSA"/>
    <property type="match status" value="1"/>
</dbReference>
<dbReference type="EMBL" id="CP098400">
    <property type="protein sequence ID" value="URW78657.1"/>
    <property type="molecule type" value="Genomic_DNA"/>
</dbReference>
<dbReference type="AlphaFoldDB" id="A0A9J6ZLQ1"/>
<protein>
    <submittedName>
        <fullName evidence="3">Thioredoxin family protein</fullName>
    </submittedName>
</protein>
<accession>A0A9J6ZLQ1</accession>
<dbReference type="PANTHER" id="PTHR43640:SF1">
    <property type="entry name" value="THIOREDOXIN-DEPENDENT PEROXIREDOXIN"/>
    <property type="match status" value="1"/>
</dbReference>
<dbReference type="PANTHER" id="PTHR43640">
    <property type="entry name" value="OS07G0260300 PROTEIN"/>
    <property type="match status" value="1"/>
</dbReference>
<dbReference type="KEGG" id="alkq:M9189_07240"/>
<dbReference type="SUPFAM" id="SSF52833">
    <property type="entry name" value="Thioredoxin-like"/>
    <property type="match status" value="1"/>
</dbReference>
<dbReference type="Proteomes" id="UP001056426">
    <property type="component" value="Chromosome"/>
</dbReference>
<dbReference type="GO" id="GO:0016209">
    <property type="term" value="F:antioxidant activity"/>
    <property type="evidence" value="ECO:0007669"/>
    <property type="project" value="InterPro"/>
</dbReference>
<keyword evidence="4" id="KW-1185">Reference proteome</keyword>
<name>A0A9J6ZLQ1_9BACT</name>
<evidence type="ECO:0000313" key="4">
    <source>
        <dbReference type="Proteomes" id="UP001056426"/>
    </source>
</evidence>
<keyword evidence="1" id="KW-0732">Signal</keyword>
<evidence type="ECO:0000256" key="1">
    <source>
        <dbReference type="SAM" id="SignalP"/>
    </source>
</evidence>
<sequence>MKKRIILSTMFVMLAAVMLNAQLKPGDIAPDFKLKGVDNKWVSLSDYKDQKGVILVFTCNHCPYAKLYETRIIDLQNKFGGKQFPVVAINPNDSTIVEADSFSNMVANAAAKGFNFPYLLDDIQLFKKYGATKTPHVFVLKNEGGSFKVAYIGAIDDNSQDPNDVGEAYVVDAVNALLEGKALARTETKAVGCTIKFK</sequence>
<gene>
    <name evidence="3" type="ORF">M9189_07240</name>
</gene>